<dbReference type="EMBL" id="NHZO01000154">
    <property type="protein sequence ID" value="PHQ49537.1"/>
    <property type="molecule type" value="Genomic_DNA"/>
</dbReference>
<reference evidence="2 3" key="1">
    <citation type="journal article" date="2017" name="Biochemistry">
        <title>Identification of the Biosynthetic Pathway for the Antibiotic Bicyclomycin.</title>
        <authorList>
            <person name="Patteson J."/>
            <person name="Cai W."/>
            <person name="Johnson R.A."/>
            <person name="Santa Maria K."/>
            <person name="Li B."/>
        </authorList>
    </citation>
    <scope>NUCLEOTIDE SEQUENCE [LARGE SCALE GENOMIC DNA]</scope>
    <source>
        <strain evidence="2 3">ATCC 21532</strain>
    </source>
</reference>
<gene>
    <name evidence="2" type="ORF">BLA24_26270</name>
</gene>
<comment type="caution">
    <text evidence="2">The sequence shown here is derived from an EMBL/GenBank/DDBJ whole genome shotgun (WGS) entry which is preliminary data.</text>
</comment>
<evidence type="ECO:0000313" key="2">
    <source>
        <dbReference type="EMBL" id="PHQ49537.1"/>
    </source>
</evidence>
<name>A0A2G1XE78_STRCJ</name>
<organism evidence="2 3">
    <name type="scientific">Streptomyces cinnamoneus</name>
    <name type="common">Streptoverticillium cinnamoneum</name>
    <dbReference type="NCBI Taxonomy" id="53446"/>
    <lineage>
        <taxon>Bacteria</taxon>
        <taxon>Bacillati</taxon>
        <taxon>Actinomycetota</taxon>
        <taxon>Actinomycetes</taxon>
        <taxon>Kitasatosporales</taxon>
        <taxon>Streptomycetaceae</taxon>
        <taxon>Streptomyces</taxon>
        <taxon>Streptomyces cinnamoneus group</taxon>
    </lineage>
</organism>
<evidence type="ECO:0000313" key="3">
    <source>
        <dbReference type="Proteomes" id="UP000222531"/>
    </source>
</evidence>
<dbReference type="Proteomes" id="UP000222531">
    <property type="component" value="Unassembled WGS sequence"/>
</dbReference>
<proteinExistence type="predicted"/>
<sequence length="66" mass="6869">MRADLVAIVGSITTGLSGIVSAVLVALTARRRTHGAPGRGGLPRLAPEDILCKAEIPRPSDRRNAP</sequence>
<accession>A0A2G1XE78</accession>
<feature type="transmembrane region" description="Helical" evidence="1">
    <location>
        <begin position="6"/>
        <end position="29"/>
    </location>
</feature>
<dbReference type="RefSeq" id="WP_099201480.1">
    <property type="nucleotide sequence ID" value="NZ_JBIRXA010000003.1"/>
</dbReference>
<keyword evidence="1" id="KW-0472">Membrane</keyword>
<keyword evidence="1" id="KW-0812">Transmembrane</keyword>
<dbReference type="AlphaFoldDB" id="A0A2G1XE78"/>
<protein>
    <submittedName>
        <fullName evidence="2">Uncharacterized protein</fullName>
    </submittedName>
</protein>
<evidence type="ECO:0000256" key="1">
    <source>
        <dbReference type="SAM" id="Phobius"/>
    </source>
</evidence>
<keyword evidence="1" id="KW-1133">Transmembrane helix</keyword>
<keyword evidence="3" id="KW-1185">Reference proteome</keyword>